<dbReference type="FunFam" id="3.20.20.300:FF:000002">
    <property type="entry name" value="Probable beta-glucosidase"/>
    <property type="match status" value="1"/>
</dbReference>
<evidence type="ECO:0000256" key="18">
    <source>
        <dbReference type="SAM" id="SignalP"/>
    </source>
</evidence>
<keyword evidence="21" id="KW-1185">Reference proteome</keyword>
<organism evidence="20 21">
    <name type="scientific">Botryosphaeria dothidea</name>
    <dbReference type="NCBI Taxonomy" id="55169"/>
    <lineage>
        <taxon>Eukaryota</taxon>
        <taxon>Fungi</taxon>
        <taxon>Dikarya</taxon>
        <taxon>Ascomycota</taxon>
        <taxon>Pezizomycotina</taxon>
        <taxon>Dothideomycetes</taxon>
        <taxon>Dothideomycetes incertae sedis</taxon>
        <taxon>Botryosphaeriales</taxon>
        <taxon>Botryosphaeriaceae</taxon>
        <taxon>Botryosphaeria</taxon>
    </lineage>
</organism>
<feature type="domain" description="Fibronectin type III-like" evidence="19">
    <location>
        <begin position="686"/>
        <end position="758"/>
    </location>
</feature>
<keyword evidence="6" id="KW-0964">Secreted</keyword>
<evidence type="ECO:0000313" key="20">
    <source>
        <dbReference type="EMBL" id="KAF4314295.1"/>
    </source>
</evidence>
<dbReference type="Pfam" id="PF14310">
    <property type="entry name" value="Fn3-like"/>
    <property type="match status" value="1"/>
</dbReference>
<dbReference type="Pfam" id="PF00933">
    <property type="entry name" value="Glyco_hydro_3"/>
    <property type="match status" value="1"/>
</dbReference>
<dbReference type="EC" id="3.2.1.21" evidence="5"/>
<dbReference type="Pfam" id="PF01915">
    <property type="entry name" value="Glyco_hydro_3_C"/>
    <property type="match status" value="1"/>
</dbReference>
<dbReference type="InterPro" id="IPR013783">
    <property type="entry name" value="Ig-like_fold"/>
</dbReference>
<dbReference type="PANTHER" id="PTHR42715:SF12">
    <property type="entry name" value="BETA-GLUCOSIDASE G-RELATED"/>
    <property type="match status" value="1"/>
</dbReference>
<dbReference type="Gene3D" id="3.40.50.1700">
    <property type="entry name" value="Glycoside hydrolase family 3 C-terminal domain"/>
    <property type="match status" value="1"/>
</dbReference>
<evidence type="ECO:0000256" key="3">
    <source>
        <dbReference type="ARBA" id="ARBA00004987"/>
    </source>
</evidence>
<evidence type="ECO:0000256" key="9">
    <source>
        <dbReference type="ARBA" id="ARBA00023180"/>
    </source>
</evidence>
<dbReference type="Gene3D" id="3.20.20.300">
    <property type="entry name" value="Glycoside hydrolase, family 3, N-terminal domain"/>
    <property type="match status" value="1"/>
</dbReference>
<gene>
    <name evidence="20" type="ORF">GTA08_BOTSDO00267</name>
</gene>
<feature type="signal peptide" evidence="18">
    <location>
        <begin position="1"/>
        <end position="21"/>
    </location>
</feature>
<keyword evidence="8" id="KW-0378">Hydrolase</keyword>
<keyword evidence="9" id="KW-0325">Glycoprotein</keyword>
<evidence type="ECO:0000256" key="15">
    <source>
        <dbReference type="ARBA" id="ARBA00041276"/>
    </source>
</evidence>
<dbReference type="InterPro" id="IPR036962">
    <property type="entry name" value="Glyco_hydro_3_N_sf"/>
</dbReference>
<comment type="caution">
    <text evidence="20">The sequence shown here is derived from an EMBL/GenBank/DDBJ whole genome shotgun (WGS) entry which is preliminary data.</text>
</comment>
<comment type="similarity">
    <text evidence="4">Belongs to the glycosyl hydrolase 3 family.</text>
</comment>
<comment type="function">
    <text evidence="13">Beta-glucosidases are one of a number of cellulolytic enzymes involved in the degradation of cellulosic biomass. Catalyzes the last step releasing glucose from the inhibitory cellobiose.</text>
</comment>
<evidence type="ECO:0000256" key="5">
    <source>
        <dbReference type="ARBA" id="ARBA00012744"/>
    </source>
</evidence>
<evidence type="ECO:0000256" key="16">
    <source>
        <dbReference type="ARBA" id="ARBA00041601"/>
    </source>
</evidence>
<dbReference type="SUPFAM" id="SSF52279">
    <property type="entry name" value="Beta-D-glucan exohydrolase, C-terminal domain"/>
    <property type="match status" value="1"/>
</dbReference>
<comment type="pathway">
    <text evidence="3">Glycan metabolism; cellulose degradation.</text>
</comment>
<reference evidence="20" key="1">
    <citation type="submission" date="2020-04" db="EMBL/GenBank/DDBJ databases">
        <title>Genome Assembly and Annotation of Botryosphaeria dothidea sdau 11-99, a Latent Pathogen of Apple Fruit Ring Rot in China.</title>
        <authorList>
            <person name="Yu C."/>
            <person name="Diao Y."/>
            <person name="Lu Q."/>
            <person name="Zhao J."/>
            <person name="Cui S."/>
            <person name="Peng C."/>
            <person name="He B."/>
            <person name="Liu H."/>
        </authorList>
    </citation>
    <scope>NUCLEOTIDE SEQUENCE [LARGE SCALE GENOMIC DNA]</scope>
    <source>
        <strain evidence="20">Sdau11-99</strain>
    </source>
</reference>
<accession>A0A8H4J705</accession>
<keyword evidence="10" id="KW-0119">Carbohydrate metabolism</keyword>
<dbReference type="GO" id="GO:0008422">
    <property type="term" value="F:beta-glucosidase activity"/>
    <property type="evidence" value="ECO:0007669"/>
    <property type="project" value="UniProtKB-EC"/>
</dbReference>
<comment type="subcellular location">
    <subcellularLocation>
        <location evidence="2">Secreted</location>
    </subcellularLocation>
</comment>
<dbReference type="EMBL" id="WWBZ02000001">
    <property type="protein sequence ID" value="KAF4314295.1"/>
    <property type="molecule type" value="Genomic_DNA"/>
</dbReference>
<name>A0A8H4J705_9PEZI</name>
<evidence type="ECO:0000256" key="2">
    <source>
        <dbReference type="ARBA" id="ARBA00004613"/>
    </source>
</evidence>
<protein>
    <recommendedName>
        <fullName evidence="14">Probable beta-glucosidase G</fullName>
        <ecNumber evidence="5">3.2.1.21</ecNumber>
    </recommendedName>
    <alternativeName>
        <fullName evidence="15">Beta-D-glucoside glucohydrolase G</fullName>
    </alternativeName>
    <alternativeName>
        <fullName evidence="16">Cellobiase G</fullName>
    </alternativeName>
    <alternativeName>
        <fullName evidence="17">Gentiobiase G</fullName>
    </alternativeName>
</protein>
<evidence type="ECO:0000259" key="19">
    <source>
        <dbReference type="SMART" id="SM01217"/>
    </source>
</evidence>
<dbReference type="InterPro" id="IPR017853">
    <property type="entry name" value="GH"/>
</dbReference>
<dbReference type="InterPro" id="IPR036881">
    <property type="entry name" value="Glyco_hydro_3_C_sf"/>
</dbReference>
<feature type="chain" id="PRO_5034270832" description="Probable beta-glucosidase G" evidence="18">
    <location>
        <begin position="22"/>
        <end position="772"/>
    </location>
</feature>
<dbReference type="InterPro" id="IPR050288">
    <property type="entry name" value="Cellulose_deg_GH3"/>
</dbReference>
<dbReference type="OrthoDB" id="416222at2759"/>
<dbReference type="Proteomes" id="UP000572817">
    <property type="component" value="Unassembled WGS sequence"/>
</dbReference>
<dbReference type="AlphaFoldDB" id="A0A8H4J705"/>
<evidence type="ECO:0000256" key="12">
    <source>
        <dbReference type="ARBA" id="ARBA00023326"/>
    </source>
</evidence>
<evidence type="ECO:0000256" key="11">
    <source>
        <dbReference type="ARBA" id="ARBA00023295"/>
    </source>
</evidence>
<evidence type="ECO:0000256" key="6">
    <source>
        <dbReference type="ARBA" id="ARBA00022525"/>
    </source>
</evidence>
<evidence type="ECO:0000256" key="13">
    <source>
        <dbReference type="ARBA" id="ARBA00024983"/>
    </source>
</evidence>
<dbReference type="InterPro" id="IPR026891">
    <property type="entry name" value="Fn3-like"/>
</dbReference>
<evidence type="ECO:0000256" key="4">
    <source>
        <dbReference type="ARBA" id="ARBA00005336"/>
    </source>
</evidence>
<evidence type="ECO:0000256" key="17">
    <source>
        <dbReference type="ARBA" id="ARBA00041808"/>
    </source>
</evidence>
<comment type="catalytic activity">
    <reaction evidence="1">
        <text>Hydrolysis of terminal, non-reducing beta-D-glucosyl residues with release of beta-D-glucose.</text>
        <dbReference type="EC" id="3.2.1.21"/>
    </reaction>
</comment>
<dbReference type="SMART" id="SM01217">
    <property type="entry name" value="Fn3_like"/>
    <property type="match status" value="1"/>
</dbReference>
<evidence type="ECO:0000256" key="14">
    <source>
        <dbReference type="ARBA" id="ARBA00039579"/>
    </source>
</evidence>
<evidence type="ECO:0000256" key="7">
    <source>
        <dbReference type="ARBA" id="ARBA00022729"/>
    </source>
</evidence>
<evidence type="ECO:0000256" key="8">
    <source>
        <dbReference type="ARBA" id="ARBA00022801"/>
    </source>
</evidence>
<dbReference type="SUPFAM" id="SSF51445">
    <property type="entry name" value="(Trans)glycosidases"/>
    <property type="match status" value="1"/>
</dbReference>
<dbReference type="GO" id="GO:0009251">
    <property type="term" value="P:glucan catabolic process"/>
    <property type="evidence" value="ECO:0007669"/>
    <property type="project" value="TreeGrafter"/>
</dbReference>
<sequence length="772" mass="83317">MVQHQRLVYFLAALTQGRVLAQEHFTTPDVFPSPNATGAGGWEHALEMAKEFVAQLNLTEKANMVIGTVRGSCIGNIVPIERLNFTGLCMQDGPQAIRVADLASLFPSGVTAAATWDKSLFYQRRFALGEEFRDKGSHVLLGPVAGPLGRHPLGSRNWEGFSPDPYLTGLAMNETIRGIQDAGAQACAKHFIGNEQETQRSNTVLPDGTEVEGISSNIDDRTMHELYLWPFADAVKAGVASVMCSYNRLNQTYACENSKLLNGLPKEELGFQGYVVSDWMATHSGVTAIAASLDMNMPGPITPQSDPLGASYFGGNVTAAVRNGSLPEARLDDMIARVMTPYFLLNQTPSTYPSVDPTTYPVLEATYGVLQSTLGIPPARDVRRAHAQLIREIGAAGTVLLKKVNSSLPLHQPLNIGVFGNDAAPVSSGLAFRGTGGAEERPLGFDVGTLAVGGGSGAGRATYVVSPLEAVRTRAETYGGRVQHITDNELLAAADFVSLYPTPDESADRAGFGLDWNAAQVVQNVAAKCPNTVVVTHSAGVNTLLPWAENENVTAVLAAHYPGQEAGNAIADVLEEEDYGFPVVNRTADAARGSSNWQADFEEGLFIDYRSFEKRNFTPLYEFGFGLGYTEWEIAAPLVVDWQKEVGAFSVSSGGEIAPVGERGMWEDVLRLKTSVKNAGESARSTVVQLYLEFPGEGVPEDTPKSVLCGFEKVRLHPGEETEVTLVLLRRDVSFWNVTAQRWQLPAGEMVSRVGFSSRDLREAASVELLLR</sequence>
<keyword evidence="12" id="KW-0624">Polysaccharide degradation</keyword>
<dbReference type="InterPro" id="IPR002772">
    <property type="entry name" value="Glyco_hydro_3_C"/>
</dbReference>
<dbReference type="PRINTS" id="PR00133">
    <property type="entry name" value="GLHYDRLASE3"/>
</dbReference>
<dbReference type="PANTHER" id="PTHR42715">
    <property type="entry name" value="BETA-GLUCOSIDASE"/>
    <property type="match status" value="1"/>
</dbReference>
<evidence type="ECO:0000313" key="21">
    <source>
        <dbReference type="Proteomes" id="UP000572817"/>
    </source>
</evidence>
<evidence type="ECO:0000256" key="1">
    <source>
        <dbReference type="ARBA" id="ARBA00000448"/>
    </source>
</evidence>
<proteinExistence type="inferred from homology"/>
<keyword evidence="7 18" id="KW-0732">Signal</keyword>
<dbReference type="Gene3D" id="2.60.40.10">
    <property type="entry name" value="Immunoglobulins"/>
    <property type="match status" value="1"/>
</dbReference>
<keyword evidence="11" id="KW-0326">Glycosidase</keyword>
<dbReference type="GO" id="GO:0005576">
    <property type="term" value="C:extracellular region"/>
    <property type="evidence" value="ECO:0007669"/>
    <property type="project" value="UniProtKB-SubCell"/>
</dbReference>
<dbReference type="InterPro" id="IPR001764">
    <property type="entry name" value="Glyco_hydro_3_N"/>
</dbReference>
<evidence type="ECO:0000256" key="10">
    <source>
        <dbReference type="ARBA" id="ARBA00023277"/>
    </source>
</evidence>